<dbReference type="AlphaFoldDB" id="A0A7W7RFG6"/>
<dbReference type="Proteomes" id="UP000523007">
    <property type="component" value="Unassembled WGS sequence"/>
</dbReference>
<proteinExistence type="predicted"/>
<name>A0A7W7RFG6_9ACTN</name>
<evidence type="ECO:0008006" key="3">
    <source>
        <dbReference type="Google" id="ProtNLM"/>
    </source>
</evidence>
<evidence type="ECO:0000313" key="2">
    <source>
        <dbReference type="Proteomes" id="UP000523007"/>
    </source>
</evidence>
<reference evidence="1 2" key="1">
    <citation type="submission" date="2020-08" db="EMBL/GenBank/DDBJ databases">
        <title>Sequencing the genomes of 1000 actinobacteria strains.</title>
        <authorList>
            <person name="Klenk H.-P."/>
        </authorList>
    </citation>
    <scope>NUCLEOTIDE SEQUENCE [LARGE SCALE GENOMIC DNA]</scope>
    <source>
        <strain evidence="1 2">DSM 102030</strain>
    </source>
</reference>
<protein>
    <recommendedName>
        <fullName evidence="3">DUF4034 domain-containing protein</fullName>
    </recommendedName>
</protein>
<evidence type="ECO:0000313" key="1">
    <source>
        <dbReference type="EMBL" id="MBB4930996.1"/>
    </source>
</evidence>
<keyword evidence="2" id="KW-1185">Reference proteome</keyword>
<sequence>MVFSRIRKSVRAMKNLTAVEDALPPDDSVVLDADYDDPPLVDAVHAAWGGDWSRAGRLLNATREGPDWELRAHHIAELAEAALDEDGWLRDWHAQAPDDPNVLVVLGEYLIYQAWEQRGAKYARYTSEDRFAGFRHYLGQVEPVLRRAIAANPADPAPWASMITLAMGSPGGRRNLYDEAWRHLARLDPLHRGAHSRALQFVCEKWHGSNDEMFRFAYHASDSAPTGSPLHTLPLWAWMELDCREDGRVLESAGAREAVNRALTVCPPDAPATYPRDRADRNLLVRTLFVQNRHTEAFGQLQALGVHATSSPWNIYGAQDPREEFITFRGAIKLAVAEEMP</sequence>
<accession>A0A7W7RFG6</accession>
<organism evidence="1 2">
    <name type="scientific">Lipingzhangella halophila</name>
    <dbReference type="NCBI Taxonomy" id="1783352"/>
    <lineage>
        <taxon>Bacteria</taxon>
        <taxon>Bacillati</taxon>
        <taxon>Actinomycetota</taxon>
        <taxon>Actinomycetes</taxon>
        <taxon>Streptosporangiales</taxon>
        <taxon>Nocardiopsidaceae</taxon>
        <taxon>Lipingzhangella</taxon>
    </lineage>
</organism>
<dbReference type="RefSeq" id="WP_184576561.1">
    <property type="nucleotide sequence ID" value="NZ_JACHJT010000001.1"/>
</dbReference>
<dbReference type="EMBL" id="JACHJT010000001">
    <property type="protein sequence ID" value="MBB4930996.1"/>
    <property type="molecule type" value="Genomic_DNA"/>
</dbReference>
<gene>
    <name evidence="1" type="ORF">F4561_001816</name>
</gene>
<comment type="caution">
    <text evidence="1">The sequence shown here is derived from an EMBL/GenBank/DDBJ whole genome shotgun (WGS) entry which is preliminary data.</text>
</comment>